<dbReference type="InterPro" id="IPR037129">
    <property type="entry name" value="XPA_sf"/>
</dbReference>
<protein>
    <submittedName>
        <fullName evidence="5">Uncharacterized protein</fullName>
    </submittedName>
</protein>
<sequence length="129" mass="14971">AVPANYILKRVERPESEWDETKWRKSGFRDSDYIAKGKAKTQYLLTDHDLLPLSYHKERNNQGYNCMKMYRKKEIERRAWEKYGGHAALQVVKKEKRNRAKMPKPDSPAKKAASSTSKAQTDAKQSIIG</sequence>
<gene>
    <name evidence="5" type="ORF">CPB84DRAFT_1779866</name>
</gene>
<feature type="non-terminal residue" evidence="5">
    <location>
        <position position="129"/>
    </location>
</feature>
<feature type="region of interest" description="Disordered" evidence="4">
    <location>
        <begin position="91"/>
        <end position="129"/>
    </location>
</feature>
<organism evidence="5 6">
    <name type="scientific">Gymnopilus junonius</name>
    <name type="common">Spectacular rustgill mushroom</name>
    <name type="synonym">Gymnopilus spectabilis subsp. junonius</name>
    <dbReference type="NCBI Taxonomy" id="109634"/>
    <lineage>
        <taxon>Eukaryota</taxon>
        <taxon>Fungi</taxon>
        <taxon>Dikarya</taxon>
        <taxon>Basidiomycota</taxon>
        <taxon>Agaricomycotina</taxon>
        <taxon>Agaricomycetes</taxon>
        <taxon>Agaricomycetidae</taxon>
        <taxon>Agaricales</taxon>
        <taxon>Agaricineae</taxon>
        <taxon>Hymenogastraceae</taxon>
        <taxon>Gymnopilus</taxon>
    </lineage>
</organism>
<keyword evidence="6" id="KW-1185">Reference proteome</keyword>
<evidence type="ECO:0000256" key="3">
    <source>
        <dbReference type="ARBA" id="ARBA00023242"/>
    </source>
</evidence>
<dbReference type="InterPro" id="IPR009061">
    <property type="entry name" value="DNA-bd_dom_put_sf"/>
</dbReference>
<evidence type="ECO:0000256" key="4">
    <source>
        <dbReference type="SAM" id="MobiDB-lite"/>
    </source>
</evidence>
<feature type="compositionally biased region" description="Low complexity" evidence="4">
    <location>
        <begin position="110"/>
        <end position="129"/>
    </location>
</feature>
<reference evidence="5" key="1">
    <citation type="submission" date="2020-11" db="EMBL/GenBank/DDBJ databases">
        <authorList>
            <consortium name="DOE Joint Genome Institute"/>
            <person name="Ahrendt S."/>
            <person name="Riley R."/>
            <person name="Andreopoulos W."/>
            <person name="LaButti K."/>
            <person name="Pangilinan J."/>
            <person name="Ruiz-duenas F.J."/>
            <person name="Barrasa J.M."/>
            <person name="Sanchez-Garcia M."/>
            <person name="Camarero S."/>
            <person name="Miyauchi S."/>
            <person name="Serrano A."/>
            <person name="Linde D."/>
            <person name="Babiker R."/>
            <person name="Drula E."/>
            <person name="Ayuso-Fernandez I."/>
            <person name="Pacheco R."/>
            <person name="Padilla G."/>
            <person name="Ferreira P."/>
            <person name="Barriuso J."/>
            <person name="Kellner H."/>
            <person name="Castanera R."/>
            <person name="Alfaro M."/>
            <person name="Ramirez L."/>
            <person name="Pisabarro A.G."/>
            <person name="Kuo A."/>
            <person name="Tritt A."/>
            <person name="Lipzen A."/>
            <person name="He G."/>
            <person name="Yan M."/>
            <person name="Ng V."/>
            <person name="Cullen D."/>
            <person name="Martin F."/>
            <person name="Rosso M.-N."/>
            <person name="Henrissat B."/>
            <person name="Hibbett D."/>
            <person name="Martinez A.T."/>
            <person name="Grigoriev I.V."/>
        </authorList>
    </citation>
    <scope>NUCLEOTIDE SEQUENCE</scope>
    <source>
        <strain evidence="5">AH 44721</strain>
    </source>
</reference>
<dbReference type="AlphaFoldDB" id="A0A9P5TLS8"/>
<dbReference type="OrthoDB" id="3058642at2759"/>
<dbReference type="Gene3D" id="3.90.530.10">
    <property type="entry name" value="XPA C-terminal domain"/>
    <property type="match status" value="1"/>
</dbReference>
<dbReference type="GO" id="GO:0005634">
    <property type="term" value="C:nucleus"/>
    <property type="evidence" value="ECO:0007669"/>
    <property type="project" value="UniProtKB-SubCell"/>
</dbReference>
<evidence type="ECO:0000256" key="1">
    <source>
        <dbReference type="ARBA" id="ARBA00004123"/>
    </source>
</evidence>
<comment type="subcellular location">
    <subcellularLocation>
        <location evidence="1">Nucleus</location>
    </subcellularLocation>
</comment>
<keyword evidence="2" id="KW-0862">Zinc</keyword>
<proteinExistence type="predicted"/>
<dbReference type="Proteomes" id="UP000724874">
    <property type="component" value="Unassembled WGS sequence"/>
</dbReference>
<dbReference type="CDD" id="cd21075">
    <property type="entry name" value="DBD_XPA-like"/>
    <property type="match status" value="1"/>
</dbReference>
<name>A0A9P5TLS8_GYMJU</name>
<dbReference type="SUPFAM" id="SSF46955">
    <property type="entry name" value="Putative DNA-binding domain"/>
    <property type="match status" value="1"/>
</dbReference>
<accession>A0A9P5TLS8</accession>
<keyword evidence="3" id="KW-0539">Nucleus</keyword>
<evidence type="ECO:0000313" key="5">
    <source>
        <dbReference type="EMBL" id="KAF8899756.1"/>
    </source>
</evidence>
<dbReference type="EMBL" id="JADNYJ010000051">
    <property type="protein sequence ID" value="KAF8899756.1"/>
    <property type="molecule type" value="Genomic_DNA"/>
</dbReference>
<evidence type="ECO:0000256" key="2">
    <source>
        <dbReference type="ARBA" id="ARBA00022833"/>
    </source>
</evidence>
<evidence type="ECO:0000313" key="6">
    <source>
        <dbReference type="Proteomes" id="UP000724874"/>
    </source>
</evidence>
<comment type="caution">
    <text evidence="5">The sequence shown here is derived from an EMBL/GenBank/DDBJ whole genome shotgun (WGS) entry which is preliminary data.</text>
</comment>